<evidence type="ECO:0000256" key="5">
    <source>
        <dbReference type="PROSITE-ProRule" id="PRU00108"/>
    </source>
</evidence>
<keyword evidence="3 5" id="KW-0371">Homeobox</keyword>
<sequence length="471" mass="50995">MAVNERTPLLADTVASTSHVFLDNNASMKKSKRKRTSAHDHEILEDAYLKNSKPDKSERACIVAKVDLNEKEVQIWFQNRRQNDRRRCKPLQSHEVEAHFHKSAVSTTTPTSSDSTTHTHPAPTPSPITDNLSSPTPEESNVPASSADTVAPPTSQDARLLETPPSSIQTATQKSAASSKVLVASSPSSGRKRGHDEMAEADHAAPVSVESRPPNIKEPLKRSTSMRLTMTADGAVKIKTSNSPTPSPPKPRHKPVNESNSNKKVKLSRSISMFEDGQTFRDPSSSKKLGHMSANFGRSRDARTWEFYCDNGPDDPLSVHAEAERKGSAVSAINLIRSAGSKSRAATALSPVPTKVNSRVSQSATTKKAKLSRAHSSLATLQTSSSGGGPKKRTSCSVPRVDRTDDSEKENWKPGTTDVYHELRRSGPSTNTHAVLGENEELSQPEESPTKVAADLDCVHGLLSLSQGAWK</sequence>
<dbReference type="GO" id="GO:0000981">
    <property type="term" value="F:DNA-binding transcription factor activity, RNA polymerase II-specific"/>
    <property type="evidence" value="ECO:0007669"/>
    <property type="project" value="InterPro"/>
</dbReference>
<dbReference type="InParanoid" id="W2S4N3"/>
<evidence type="ECO:0000313" key="10">
    <source>
        <dbReference type="Proteomes" id="UP000030752"/>
    </source>
</evidence>
<dbReference type="HOGENOM" id="CLU_033452_0_0_1"/>
<dbReference type="eggNOG" id="KOG0490">
    <property type="taxonomic scope" value="Eukaryota"/>
</dbReference>
<keyword evidence="4 5" id="KW-0539">Nucleus</keyword>
<dbReference type="GO" id="GO:0000976">
    <property type="term" value="F:transcription cis-regulatory region binding"/>
    <property type="evidence" value="ECO:0007669"/>
    <property type="project" value="TreeGrafter"/>
</dbReference>
<feature type="compositionally biased region" description="Basic and acidic residues" evidence="7">
    <location>
        <begin position="400"/>
        <end position="412"/>
    </location>
</feature>
<keyword evidence="10" id="KW-1185">Reference proteome</keyword>
<feature type="domain" description="Homeobox" evidence="8">
    <location>
        <begin position="27"/>
        <end position="87"/>
    </location>
</feature>
<feature type="compositionally biased region" description="Polar residues" evidence="7">
    <location>
        <begin position="355"/>
        <end position="366"/>
    </location>
</feature>
<dbReference type="InterPro" id="IPR051775">
    <property type="entry name" value="Homeobox_domain"/>
</dbReference>
<dbReference type="STRING" id="1220924.W2S4N3"/>
<dbReference type="GO" id="GO:0005634">
    <property type="term" value="C:nucleus"/>
    <property type="evidence" value="ECO:0007669"/>
    <property type="project" value="UniProtKB-SubCell"/>
</dbReference>
<dbReference type="EMBL" id="KB822718">
    <property type="protein sequence ID" value="ETN43652.1"/>
    <property type="molecule type" value="Genomic_DNA"/>
</dbReference>
<evidence type="ECO:0000256" key="4">
    <source>
        <dbReference type="ARBA" id="ARBA00023242"/>
    </source>
</evidence>
<reference evidence="9 10" key="1">
    <citation type="submission" date="2013-03" db="EMBL/GenBank/DDBJ databases">
        <title>The Genome Sequence of Phialophora europaea CBS 101466.</title>
        <authorList>
            <consortium name="The Broad Institute Genomics Platform"/>
            <person name="Cuomo C."/>
            <person name="de Hoog S."/>
            <person name="Gorbushina A."/>
            <person name="Walker B."/>
            <person name="Young S.K."/>
            <person name="Zeng Q."/>
            <person name="Gargeya S."/>
            <person name="Fitzgerald M."/>
            <person name="Haas B."/>
            <person name="Abouelleil A."/>
            <person name="Allen A.W."/>
            <person name="Alvarado L."/>
            <person name="Arachchi H.M."/>
            <person name="Berlin A.M."/>
            <person name="Chapman S.B."/>
            <person name="Gainer-Dewar J."/>
            <person name="Goldberg J."/>
            <person name="Griggs A."/>
            <person name="Gujja S."/>
            <person name="Hansen M."/>
            <person name="Howarth C."/>
            <person name="Imamovic A."/>
            <person name="Ireland A."/>
            <person name="Larimer J."/>
            <person name="McCowan C."/>
            <person name="Murphy C."/>
            <person name="Pearson M."/>
            <person name="Poon T.W."/>
            <person name="Priest M."/>
            <person name="Roberts A."/>
            <person name="Saif S."/>
            <person name="Shea T."/>
            <person name="Sisk P."/>
            <person name="Sykes S."/>
            <person name="Wortman J."/>
            <person name="Nusbaum C."/>
            <person name="Birren B."/>
        </authorList>
    </citation>
    <scope>NUCLEOTIDE SEQUENCE [LARGE SCALE GENOMIC DNA]</scope>
    <source>
        <strain evidence="9 10">CBS 101466</strain>
    </source>
</reference>
<comment type="subcellular location">
    <subcellularLocation>
        <location evidence="1 5 6">Nucleus</location>
    </subcellularLocation>
</comment>
<feature type="compositionally biased region" description="Polar residues" evidence="7">
    <location>
        <begin position="164"/>
        <end position="173"/>
    </location>
</feature>
<feature type="compositionally biased region" description="Polar residues" evidence="7">
    <location>
        <begin position="130"/>
        <end position="157"/>
    </location>
</feature>
<dbReference type="InterPro" id="IPR017970">
    <property type="entry name" value="Homeobox_CS"/>
</dbReference>
<dbReference type="InterPro" id="IPR009057">
    <property type="entry name" value="Homeodomain-like_sf"/>
</dbReference>
<organism evidence="9 10">
    <name type="scientific">Cyphellophora europaea (strain CBS 101466)</name>
    <name type="common">Phialophora europaea</name>
    <dbReference type="NCBI Taxonomy" id="1220924"/>
    <lineage>
        <taxon>Eukaryota</taxon>
        <taxon>Fungi</taxon>
        <taxon>Dikarya</taxon>
        <taxon>Ascomycota</taxon>
        <taxon>Pezizomycotina</taxon>
        <taxon>Eurotiomycetes</taxon>
        <taxon>Chaetothyriomycetidae</taxon>
        <taxon>Chaetothyriales</taxon>
        <taxon>Cyphellophoraceae</taxon>
        <taxon>Cyphellophora</taxon>
    </lineage>
</organism>
<feature type="compositionally biased region" description="Low complexity" evidence="7">
    <location>
        <begin position="174"/>
        <end position="189"/>
    </location>
</feature>
<feature type="compositionally biased region" description="Low complexity" evidence="7">
    <location>
        <begin position="106"/>
        <end position="121"/>
    </location>
</feature>
<evidence type="ECO:0000313" key="9">
    <source>
        <dbReference type="EMBL" id="ETN43652.1"/>
    </source>
</evidence>
<dbReference type="Proteomes" id="UP000030752">
    <property type="component" value="Unassembled WGS sequence"/>
</dbReference>
<gene>
    <name evidence="9" type="ORF">HMPREF1541_02811</name>
</gene>
<dbReference type="InterPro" id="IPR001356">
    <property type="entry name" value="HD"/>
</dbReference>
<dbReference type="PROSITE" id="PS50071">
    <property type="entry name" value="HOMEOBOX_2"/>
    <property type="match status" value="1"/>
</dbReference>
<dbReference type="OrthoDB" id="6159439at2759"/>
<dbReference type="Gene3D" id="1.10.10.60">
    <property type="entry name" value="Homeodomain-like"/>
    <property type="match status" value="1"/>
</dbReference>
<dbReference type="GeneID" id="19970150"/>
<evidence type="ECO:0000256" key="1">
    <source>
        <dbReference type="ARBA" id="ARBA00004123"/>
    </source>
</evidence>
<dbReference type="AlphaFoldDB" id="W2S4N3"/>
<dbReference type="RefSeq" id="XP_008715388.1">
    <property type="nucleotide sequence ID" value="XM_008717166.1"/>
</dbReference>
<accession>W2S4N3</accession>
<name>W2S4N3_CYPE1</name>
<evidence type="ECO:0000256" key="2">
    <source>
        <dbReference type="ARBA" id="ARBA00023125"/>
    </source>
</evidence>
<feature type="compositionally biased region" description="Basic and acidic residues" evidence="7">
    <location>
        <begin position="194"/>
        <end position="203"/>
    </location>
</feature>
<dbReference type="VEuPathDB" id="FungiDB:HMPREF1541_02811"/>
<evidence type="ECO:0000259" key="8">
    <source>
        <dbReference type="PROSITE" id="PS50071"/>
    </source>
</evidence>
<protein>
    <recommendedName>
        <fullName evidence="8">Homeobox domain-containing protein</fullName>
    </recommendedName>
</protein>
<dbReference type="Pfam" id="PF00046">
    <property type="entry name" value="Homeodomain"/>
    <property type="match status" value="1"/>
</dbReference>
<evidence type="ECO:0000256" key="3">
    <source>
        <dbReference type="ARBA" id="ARBA00023155"/>
    </source>
</evidence>
<dbReference type="PROSITE" id="PS00027">
    <property type="entry name" value="HOMEOBOX_1"/>
    <property type="match status" value="1"/>
</dbReference>
<feature type="compositionally biased region" description="Polar residues" evidence="7">
    <location>
        <begin position="374"/>
        <end position="385"/>
    </location>
</feature>
<evidence type="ECO:0000256" key="7">
    <source>
        <dbReference type="SAM" id="MobiDB-lite"/>
    </source>
</evidence>
<keyword evidence="2 5" id="KW-0238">DNA-binding</keyword>
<dbReference type="PANTHER" id="PTHR24323:SF7">
    <property type="entry name" value="HOMEOBOX DOMAIN-CONTAINING PROTEIN"/>
    <property type="match status" value="1"/>
</dbReference>
<evidence type="ECO:0000256" key="6">
    <source>
        <dbReference type="RuleBase" id="RU000682"/>
    </source>
</evidence>
<feature type="region of interest" description="Disordered" evidence="7">
    <location>
        <begin position="83"/>
        <end position="293"/>
    </location>
</feature>
<dbReference type="SUPFAM" id="SSF46689">
    <property type="entry name" value="Homeodomain-like"/>
    <property type="match status" value="1"/>
</dbReference>
<feature type="DNA-binding region" description="Homeobox" evidence="5">
    <location>
        <begin position="29"/>
        <end position="88"/>
    </location>
</feature>
<dbReference type="SMART" id="SM00389">
    <property type="entry name" value="HOX"/>
    <property type="match status" value="1"/>
</dbReference>
<proteinExistence type="predicted"/>
<feature type="region of interest" description="Disordered" evidence="7">
    <location>
        <begin position="340"/>
        <end position="450"/>
    </location>
</feature>
<dbReference type="PANTHER" id="PTHR24323">
    <property type="entry name" value="CEH-10 HOMEODOMAIN-CONTAINING HOMOLOG"/>
    <property type="match status" value="1"/>
</dbReference>
<dbReference type="CDD" id="cd00086">
    <property type="entry name" value="homeodomain"/>
    <property type="match status" value="1"/>
</dbReference>